<dbReference type="AlphaFoldDB" id="A0AAJ0M0B7"/>
<proteinExistence type="predicted"/>
<gene>
    <name evidence="1" type="ORF">B0T15DRAFT_568207</name>
</gene>
<dbReference type="PANTHER" id="PTHR42085:SF2">
    <property type="entry name" value="F-BOX DOMAIN-CONTAINING PROTEIN"/>
    <property type="match status" value="1"/>
</dbReference>
<protein>
    <submittedName>
        <fullName evidence="1">Uncharacterized protein</fullName>
    </submittedName>
</protein>
<evidence type="ECO:0000313" key="2">
    <source>
        <dbReference type="Proteomes" id="UP001273166"/>
    </source>
</evidence>
<reference evidence="1" key="2">
    <citation type="submission" date="2023-06" db="EMBL/GenBank/DDBJ databases">
        <authorList>
            <consortium name="Lawrence Berkeley National Laboratory"/>
            <person name="Mondo S.J."/>
            <person name="Hensen N."/>
            <person name="Bonometti L."/>
            <person name="Westerberg I."/>
            <person name="Brannstrom I.O."/>
            <person name="Guillou S."/>
            <person name="Cros-Aarteil S."/>
            <person name="Calhoun S."/>
            <person name="Haridas S."/>
            <person name="Kuo A."/>
            <person name="Pangilinan J."/>
            <person name="Riley R."/>
            <person name="Labutti K."/>
            <person name="Andreopoulos B."/>
            <person name="Lipzen A."/>
            <person name="Chen C."/>
            <person name="Yanf M."/>
            <person name="Daum C."/>
            <person name="Ng V."/>
            <person name="Clum A."/>
            <person name="Steindorff A."/>
            <person name="Ohm R."/>
            <person name="Martin F."/>
            <person name="Silar P."/>
            <person name="Natvig D."/>
            <person name="Lalanne C."/>
            <person name="Gautier V."/>
            <person name="Ament-Velasquez S.L."/>
            <person name="Kruys A."/>
            <person name="Hutchinson M.I."/>
            <person name="Powell A.J."/>
            <person name="Barry K."/>
            <person name="Miller A.N."/>
            <person name="Grigoriev I.V."/>
            <person name="Debuchy R."/>
            <person name="Gladieux P."/>
            <person name="Thoren M.H."/>
            <person name="Johannesson H."/>
        </authorList>
    </citation>
    <scope>NUCLEOTIDE SEQUENCE</scope>
    <source>
        <strain evidence="1">CBS 333.67</strain>
    </source>
</reference>
<reference evidence="1" key="1">
    <citation type="journal article" date="2023" name="Mol. Phylogenet. Evol.">
        <title>Genome-scale phylogeny and comparative genomics of the fungal order Sordariales.</title>
        <authorList>
            <person name="Hensen N."/>
            <person name="Bonometti L."/>
            <person name="Westerberg I."/>
            <person name="Brannstrom I.O."/>
            <person name="Guillou S."/>
            <person name="Cros-Aarteil S."/>
            <person name="Calhoun S."/>
            <person name="Haridas S."/>
            <person name="Kuo A."/>
            <person name="Mondo S."/>
            <person name="Pangilinan J."/>
            <person name="Riley R."/>
            <person name="LaButti K."/>
            <person name="Andreopoulos B."/>
            <person name="Lipzen A."/>
            <person name="Chen C."/>
            <person name="Yan M."/>
            <person name="Daum C."/>
            <person name="Ng V."/>
            <person name="Clum A."/>
            <person name="Steindorff A."/>
            <person name="Ohm R.A."/>
            <person name="Martin F."/>
            <person name="Silar P."/>
            <person name="Natvig D.O."/>
            <person name="Lalanne C."/>
            <person name="Gautier V."/>
            <person name="Ament-Velasquez S.L."/>
            <person name="Kruys A."/>
            <person name="Hutchinson M.I."/>
            <person name="Powell A.J."/>
            <person name="Barry K."/>
            <person name="Miller A.N."/>
            <person name="Grigoriev I.V."/>
            <person name="Debuchy R."/>
            <person name="Gladieux P."/>
            <person name="Hiltunen Thoren M."/>
            <person name="Johannesson H."/>
        </authorList>
    </citation>
    <scope>NUCLEOTIDE SEQUENCE</scope>
    <source>
        <strain evidence="1">CBS 333.67</strain>
    </source>
</reference>
<evidence type="ECO:0000313" key="1">
    <source>
        <dbReference type="EMBL" id="KAK3304292.1"/>
    </source>
</evidence>
<comment type="caution">
    <text evidence="1">The sequence shown here is derived from an EMBL/GenBank/DDBJ whole genome shotgun (WGS) entry which is preliminary data.</text>
</comment>
<name>A0AAJ0M0B7_9PEZI</name>
<dbReference type="Proteomes" id="UP001273166">
    <property type="component" value="Unassembled WGS sequence"/>
</dbReference>
<dbReference type="RefSeq" id="XP_062720072.1">
    <property type="nucleotide sequence ID" value="XM_062870752.1"/>
</dbReference>
<keyword evidence="2" id="KW-1185">Reference proteome</keyword>
<dbReference type="PANTHER" id="PTHR42085">
    <property type="entry name" value="F-BOX DOMAIN-CONTAINING PROTEIN"/>
    <property type="match status" value="1"/>
</dbReference>
<dbReference type="EMBL" id="JAUDZG010000005">
    <property type="protein sequence ID" value="KAK3304292.1"/>
    <property type="molecule type" value="Genomic_DNA"/>
</dbReference>
<accession>A0AAJ0M0B7</accession>
<organism evidence="1 2">
    <name type="scientific">Chaetomium strumarium</name>
    <dbReference type="NCBI Taxonomy" id="1170767"/>
    <lineage>
        <taxon>Eukaryota</taxon>
        <taxon>Fungi</taxon>
        <taxon>Dikarya</taxon>
        <taxon>Ascomycota</taxon>
        <taxon>Pezizomycotina</taxon>
        <taxon>Sordariomycetes</taxon>
        <taxon>Sordariomycetidae</taxon>
        <taxon>Sordariales</taxon>
        <taxon>Chaetomiaceae</taxon>
        <taxon>Chaetomium</taxon>
    </lineage>
</organism>
<dbReference type="InterPro" id="IPR038883">
    <property type="entry name" value="AN11006-like"/>
</dbReference>
<sequence length="533" mass="60718">MSLDGEVEEQLSRPPSLTLVRLPAHIRHRIYLHTGVARFDGHACIYYLDGRKESRKVKSDFDPPPTRNFAGLLLSCRTLYTEVAALLYSANRFVIFYSHHGSLKPLRALSPTTLASLTSLKVVLNESSCHQPTDSYNHPPSCCGYLHPRRKSKWADASYCASKYHHTVHRRPLLDLAMDLDGLDLASAKRATQPMLSEWCETATYLSSHVSVGRLELSLHRGYQICLPPCTNSEGGCPPDIHHGCRRIHCNAYVDMPGVSERPPGCFCRRRHSAFTSTCHCWAPPTNLFLVCRALCRDAQFVFFSGNRFIIYDFHALMPWDLPADQRYEEAPDSAGTTATTPSYPYERLLASEFLRDIIPVRCLADLRFLELVFPPYVPRGWPNGKPAAIRDWRDTVDWIRDKIKAPALTFRLVMVDFHSDDIPNRRQNLTKDQGHQIIKGYSSILLFLRPLARDGGLAGLSIQPAYPWRWNPGAILNSIPRHHDWVDEAEQEIKENAEKFVFGRKDAPNRAEPRKSTWQRCLGSYLAKGWIR</sequence>
<dbReference type="GeneID" id="87889581"/>